<reference evidence="1" key="1">
    <citation type="submission" date="2006-10" db="EMBL/GenBank/DDBJ databases">
        <authorList>
            <person name="Amadeo P."/>
            <person name="Zhao Q."/>
            <person name="Wortman J."/>
            <person name="Fraser-Liggett C."/>
            <person name="Carlton J."/>
        </authorList>
    </citation>
    <scope>NUCLEOTIDE SEQUENCE</scope>
    <source>
        <strain evidence="1">G3</strain>
    </source>
</reference>
<dbReference type="Proteomes" id="UP000001542">
    <property type="component" value="Unassembled WGS sequence"/>
</dbReference>
<protein>
    <submittedName>
        <fullName evidence="1">Uncharacterized protein</fullName>
    </submittedName>
</protein>
<dbReference type="EMBL" id="DS113222">
    <property type="protein sequence ID" value="EAY18116.1"/>
    <property type="molecule type" value="Genomic_DNA"/>
</dbReference>
<sequence>MLTDDSRKKKEEKASAHYNPYICKLMADDLFFKRFEFMRFYPHYNPDTPTVNDADKIKLITSYERLDGPNEAPLPPPYTDLDVIFGKCN</sequence>
<dbReference type="VEuPathDB" id="TrichDB:TVAG_306380"/>
<dbReference type="RefSeq" id="XP_001579102.1">
    <property type="nucleotide sequence ID" value="XM_001579052.1"/>
</dbReference>
<keyword evidence="2" id="KW-1185">Reference proteome</keyword>
<dbReference type="VEuPathDB" id="TrichDB:TVAGG3_1024530"/>
<dbReference type="AlphaFoldDB" id="A2DNC8"/>
<gene>
    <name evidence="1" type="ORF">TVAG_306380</name>
</gene>
<name>A2DNC8_TRIV3</name>
<organism evidence="1 2">
    <name type="scientific">Trichomonas vaginalis (strain ATCC PRA-98 / G3)</name>
    <dbReference type="NCBI Taxonomy" id="412133"/>
    <lineage>
        <taxon>Eukaryota</taxon>
        <taxon>Metamonada</taxon>
        <taxon>Parabasalia</taxon>
        <taxon>Trichomonadida</taxon>
        <taxon>Trichomonadidae</taxon>
        <taxon>Trichomonas</taxon>
    </lineage>
</organism>
<proteinExistence type="predicted"/>
<accession>A2DNC8</accession>
<evidence type="ECO:0000313" key="2">
    <source>
        <dbReference type="Proteomes" id="UP000001542"/>
    </source>
</evidence>
<dbReference type="InParanoid" id="A2DNC8"/>
<evidence type="ECO:0000313" key="1">
    <source>
        <dbReference type="EMBL" id="EAY18116.1"/>
    </source>
</evidence>
<reference evidence="1" key="2">
    <citation type="journal article" date="2007" name="Science">
        <title>Draft genome sequence of the sexually transmitted pathogen Trichomonas vaginalis.</title>
        <authorList>
            <person name="Carlton J.M."/>
            <person name="Hirt R.P."/>
            <person name="Silva J.C."/>
            <person name="Delcher A.L."/>
            <person name="Schatz M."/>
            <person name="Zhao Q."/>
            <person name="Wortman J.R."/>
            <person name="Bidwell S.L."/>
            <person name="Alsmark U.C.M."/>
            <person name="Besteiro S."/>
            <person name="Sicheritz-Ponten T."/>
            <person name="Noel C.J."/>
            <person name="Dacks J.B."/>
            <person name="Foster P.G."/>
            <person name="Simillion C."/>
            <person name="Van de Peer Y."/>
            <person name="Miranda-Saavedra D."/>
            <person name="Barton G.J."/>
            <person name="Westrop G.D."/>
            <person name="Mueller S."/>
            <person name="Dessi D."/>
            <person name="Fiori P.L."/>
            <person name="Ren Q."/>
            <person name="Paulsen I."/>
            <person name="Zhang H."/>
            <person name="Bastida-Corcuera F.D."/>
            <person name="Simoes-Barbosa A."/>
            <person name="Brown M.T."/>
            <person name="Hayes R.D."/>
            <person name="Mukherjee M."/>
            <person name="Okumura C.Y."/>
            <person name="Schneider R."/>
            <person name="Smith A.J."/>
            <person name="Vanacova S."/>
            <person name="Villalvazo M."/>
            <person name="Haas B.J."/>
            <person name="Pertea M."/>
            <person name="Feldblyum T.V."/>
            <person name="Utterback T.R."/>
            <person name="Shu C.L."/>
            <person name="Osoegawa K."/>
            <person name="de Jong P.J."/>
            <person name="Hrdy I."/>
            <person name="Horvathova L."/>
            <person name="Zubacova Z."/>
            <person name="Dolezal P."/>
            <person name="Malik S.B."/>
            <person name="Logsdon J.M. Jr."/>
            <person name="Henze K."/>
            <person name="Gupta A."/>
            <person name="Wang C.C."/>
            <person name="Dunne R.L."/>
            <person name="Upcroft J.A."/>
            <person name="Upcroft P."/>
            <person name="White O."/>
            <person name="Salzberg S.L."/>
            <person name="Tang P."/>
            <person name="Chiu C.-H."/>
            <person name="Lee Y.-S."/>
            <person name="Embley T.M."/>
            <person name="Coombs G.H."/>
            <person name="Mottram J.C."/>
            <person name="Tachezy J."/>
            <person name="Fraser-Liggett C.M."/>
            <person name="Johnson P.J."/>
        </authorList>
    </citation>
    <scope>NUCLEOTIDE SEQUENCE [LARGE SCALE GENOMIC DNA]</scope>
    <source>
        <strain evidence="1">G3</strain>
    </source>
</reference>
<dbReference type="KEGG" id="tva:5463622"/>